<gene>
    <name evidence="2" type="ORF">HAZT_HAZT006944</name>
</gene>
<dbReference type="EMBL" id="JQDR03006504">
    <property type="protein sequence ID" value="KAA0200134.1"/>
    <property type="molecule type" value="Genomic_DNA"/>
</dbReference>
<comment type="caution">
    <text evidence="2">The sequence shown here is derived from an EMBL/GenBank/DDBJ whole genome shotgun (WGS) entry which is preliminary data.</text>
</comment>
<reference evidence="2" key="1">
    <citation type="submission" date="2014-08" db="EMBL/GenBank/DDBJ databases">
        <authorList>
            <person name="Murali S."/>
            <person name="Richards S."/>
            <person name="Bandaranaike D."/>
            <person name="Bellair M."/>
            <person name="Blankenburg K."/>
            <person name="Chao H."/>
            <person name="Dinh H."/>
            <person name="Doddapaneni H."/>
            <person name="Dugan-Rocha S."/>
            <person name="Elkadiri S."/>
            <person name="Gnanaolivu R."/>
            <person name="Hughes D."/>
            <person name="Lee S."/>
            <person name="Li M."/>
            <person name="Ming W."/>
            <person name="Munidasa M."/>
            <person name="Muniz J."/>
            <person name="Nguyen L."/>
            <person name="Osuji N."/>
            <person name="Pu L.-L."/>
            <person name="Puazo M."/>
            <person name="Skinner E."/>
            <person name="Qu C."/>
            <person name="Quiroz J."/>
            <person name="Raj R."/>
            <person name="Weissenberger G."/>
            <person name="Xin Y."/>
            <person name="Zou X."/>
            <person name="Han Y."/>
            <person name="Worley K."/>
            <person name="Muzny D."/>
            <person name="Gibbs R."/>
        </authorList>
    </citation>
    <scope>NUCLEOTIDE SEQUENCE</scope>
    <source>
        <strain evidence="2">HAZT.00-mixed</strain>
        <tissue evidence="2">Whole organism</tissue>
    </source>
</reference>
<reference evidence="2" key="2">
    <citation type="journal article" date="2018" name="Environ. Sci. Technol.">
        <title>The Toxicogenome of Hyalella azteca: A Model for Sediment Ecotoxicology and Evolutionary Toxicology.</title>
        <authorList>
            <person name="Poynton H.C."/>
            <person name="Hasenbein S."/>
            <person name="Benoit J.B."/>
            <person name="Sepulveda M.S."/>
            <person name="Poelchau M.F."/>
            <person name="Hughes D.S.T."/>
            <person name="Murali S.C."/>
            <person name="Chen S."/>
            <person name="Glastad K.M."/>
            <person name="Goodisman M.A.D."/>
            <person name="Werren J.H."/>
            <person name="Vineis J.H."/>
            <person name="Bowen J.L."/>
            <person name="Friedrich M."/>
            <person name="Jones J."/>
            <person name="Robertson H.M."/>
            <person name="Feyereisen R."/>
            <person name="Mechler-Hickson A."/>
            <person name="Mathers N."/>
            <person name="Lee C.E."/>
            <person name="Colbourne J.K."/>
            <person name="Biales A."/>
            <person name="Johnston J.S."/>
            <person name="Wellborn G.A."/>
            <person name="Rosendale A.J."/>
            <person name="Cridge A.G."/>
            <person name="Munoz-Torres M.C."/>
            <person name="Bain P.A."/>
            <person name="Manny A.R."/>
            <person name="Major K.M."/>
            <person name="Lambert F.N."/>
            <person name="Vulpe C.D."/>
            <person name="Tuck P."/>
            <person name="Blalock B.J."/>
            <person name="Lin Y.Y."/>
            <person name="Smith M.E."/>
            <person name="Ochoa-Acuna H."/>
            <person name="Chen M.M."/>
            <person name="Childers C.P."/>
            <person name="Qu J."/>
            <person name="Dugan S."/>
            <person name="Lee S.L."/>
            <person name="Chao H."/>
            <person name="Dinh H."/>
            <person name="Han Y."/>
            <person name="Doddapaneni H."/>
            <person name="Worley K.C."/>
            <person name="Muzny D.M."/>
            <person name="Gibbs R.A."/>
            <person name="Richards S."/>
        </authorList>
    </citation>
    <scope>NUCLEOTIDE SEQUENCE</scope>
    <source>
        <strain evidence="2">HAZT.00-mixed</strain>
        <tissue evidence="2">Whole organism</tissue>
    </source>
</reference>
<accession>A0A6A0H775</accession>
<proteinExistence type="predicted"/>
<sequence>MYSKQCYCSALDCTAPDSAGAVHQAVQVQCTRQCRLTAPGSAGAVHQTVLVLGTRQCSAPDSAGARHQTVQVLGTRQCRFSAPVSAGAVHQSVQVQCTSQCRCSAAVSAGADMLQCTAARLQYAPLPPLPHGVRGRRAAGSGWDANACAGVYTRSAAIMKFANALLAALQINYNDDDDEDGPQADPNLEQGMPLPNRLANQFPSEMVGVPLEDIDPFYYNKRGRNSFIFTPILTVFIDSQFAVLAAKFGALPTEIEQKKNLGRFVRKPERCVVLSPPVTWYLDFTQWLFIIQAYDWSSEYYSMLL</sequence>
<protein>
    <submittedName>
        <fullName evidence="2">Uncharacterized protein</fullName>
    </submittedName>
</protein>
<evidence type="ECO:0000313" key="2">
    <source>
        <dbReference type="EMBL" id="KAA0200134.1"/>
    </source>
</evidence>
<organism evidence="2">
    <name type="scientific">Hyalella azteca</name>
    <name type="common">Amphipod</name>
    <dbReference type="NCBI Taxonomy" id="294128"/>
    <lineage>
        <taxon>Eukaryota</taxon>
        <taxon>Metazoa</taxon>
        <taxon>Ecdysozoa</taxon>
        <taxon>Arthropoda</taxon>
        <taxon>Crustacea</taxon>
        <taxon>Multicrustacea</taxon>
        <taxon>Malacostraca</taxon>
        <taxon>Eumalacostraca</taxon>
        <taxon>Peracarida</taxon>
        <taxon>Amphipoda</taxon>
        <taxon>Senticaudata</taxon>
        <taxon>Talitrida</taxon>
        <taxon>Talitroidea</taxon>
        <taxon>Hyalellidae</taxon>
        <taxon>Hyalella</taxon>
    </lineage>
</organism>
<dbReference type="Proteomes" id="UP000711488">
    <property type="component" value="Unassembled WGS sequence"/>
</dbReference>
<reference evidence="2" key="3">
    <citation type="submission" date="2019-06" db="EMBL/GenBank/DDBJ databases">
        <authorList>
            <person name="Poynton C."/>
            <person name="Hasenbein S."/>
            <person name="Benoit J.B."/>
            <person name="Sepulveda M.S."/>
            <person name="Poelchau M.F."/>
            <person name="Murali S.C."/>
            <person name="Chen S."/>
            <person name="Glastad K.M."/>
            <person name="Werren J.H."/>
            <person name="Vineis J.H."/>
            <person name="Bowen J.L."/>
            <person name="Friedrich M."/>
            <person name="Jones J."/>
            <person name="Robertson H.M."/>
            <person name="Feyereisen R."/>
            <person name="Mechler-Hickson A."/>
            <person name="Mathers N."/>
            <person name="Lee C.E."/>
            <person name="Colbourne J.K."/>
            <person name="Biales A."/>
            <person name="Johnston J.S."/>
            <person name="Wellborn G.A."/>
            <person name="Rosendale A.J."/>
            <person name="Cridge A.G."/>
            <person name="Munoz-Torres M.C."/>
            <person name="Bain P.A."/>
            <person name="Manny A.R."/>
            <person name="Major K.M."/>
            <person name="Lambert F.N."/>
            <person name="Vulpe C.D."/>
            <person name="Tuck P."/>
            <person name="Blalock B.J."/>
            <person name="Lin Y.-Y."/>
            <person name="Smith M.E."/>
            <person name="Ochoa-Acuna H."/>
            <person name="Chen M.-J.M."/>
            <person name="Childers C.P."/>
            <person name="Qu J."/>
            <person name="Dugan S."/>
            <person name="Lee S.L."/>
            <person name="Chao H."/>
            <person name="Dinh H."/>
            <person name="Han Y."/>
            <person name="Doddapaneni H."/>
            <person name="Worley K.C."/>
            <person name="Muzny D.M."/>
            <person name="Gibbs R.A."/>
            <person name="Richards S."/>
        </authorList>
    </citation>
    <scope>NUCLEOTIDE SEQUENCE</scope>
    <source>
        <strain evidence="2">HAZT.00-mixed</strain>
        <tissue evidence="2">Whole organism</tissue>
    </source>
</reference>
<evidence type="ECO:0000256" key="1">
    <source>
        <dbReference type="SAM" id="MobiDB-lite"/>
    </source>
</evidence>
<name>A0A6A0H775_HYAAZ</name>
<dbReference type="AlphaFoldDB" id="A0A6A0H775"/>
<feature type="region of interest" description="Disordered" evidence="1">
    <location>
        <begin position="176"/>
        <end position="195"/>
    </location>
</feature>